<evidence type="ECO:0000313" key="12">
    <source>
        <dbReference type="EMBL" id="AFA49153.1"/>
    </source>
</evidence>
<dbReference type="InterPro" id="IPR023382">
    <property type="entry name" value="MnmA-like_central_sf"/>
</dbReference>
<dbReference type="NCBIfam" id="TIGR00420">
    <property type="entry name" value="trmU"/>
    <property type="match status" value="1"/>
</dbReference>
<dbReference type="EC" id="2.8.1.13" evidence="1"/>
<evidence type="ECO:0000256" key="5">
    <source>
        <dbReference type="ARBA" id="ARBA00022741"/>
    </source>
</evidence>
<evidence type="ECO:0000256" key="4">
    <source>
        <dbReference type="ARBA" id="ARBA00022694"/>
    </source>
</evidence>
<dbReference type="InterPro" id="IPR004506">
    <property type="entry name" value="MnmA-like"/>
</dbReference>
<dbReference type="InterPro" id="IPR046884">
    <property type="entry name" value="MnmA-like_central"/>
</dbReference>
<dbReference type="Gene3D" id="3.40.50.620">
    <property type="entry name" value="HUPs"/>
    <property type="match status" value="1"/>
</dbReference>
<dbReference type="InterPro" id="IPR014729">
    <property type="entry name" value="Rossmann-like_a/b/a_fold"/>
</dbReference>
<keyword evidence="12" id="KW-0489">Methyltransferase</keyword>
<evidence type="ECO:0000256" key="1">
    <source>
        <dbReference type="ARBA" id="ARBA00011949"/>
    </source>
</evidence>
<dbReference type="InterPro" id="IPR046885">
    <property type="entry name" value="MnmA-like_C"/>
</dbReference>
<evidence type="ECO:0000313" key="13">
    <source>
        <dbReference type="Proteomes" id="UP000007177"/>
    </source>
</evidence>
<dbReference type="HOGENOM" id="CLU_035188_0_0_9"/>
<evidence type="ECO:0000259" key="10">
    <source>
        <dbReference type="Pfam" id="PF20258"/>
    </source>
</evidence>
<proteinExistence type="predicted"/>
<comment type="catalytic activity">
    <reaction evidence="9">
        <text>S-sulfanyl-L-cysteinyl-[protein] + uridine(34) in tRNA + AH2 + ATP = 2-thiouridine(34) in tRNA + L-cysteinyl-[protein] + A + AMP + diphosphate + H(+)</text>
        <dbReference type="Rhea" id="RHEA:47032"/>
        <dbReference type="Rhea" id="RHEA-COMP:10131"/>
        <dbReference type="Rhea" id="RHEA-COMP:11726"/>
        <dbReference type="Rhea" id="RHEA-COMP:11727"/>
        <dbReference type="Rhea" id="RHEA-COMP:11728"/>
        <dbReference type="ChEBI" id="CHEBI:13193"/>
        <dbReference type="ChEBI" id="CHEBI:15378"/>
        <dbReference type="ChEBI" id="CHEBI:17499"/>
        <dbReference type="ChEBI" id="CHEBI:29950"/>
        <dbReference type="ChEBI" id="CHEBI:30616"/>
        <dbReference type="ChEBI" id="CHEBI:33019"/>
        <dbReference type="ChEBI" id="CHEBI:61963"/>
        <dbReference type="ChEBI" id="CHEBI:65315"/>
        <dbReference type="ChEBI" id="CHEBI:87170"/>
        <dbReference type="ChEBI" id="CHEBI:456215"/>
        <dbReference type="EC" id="2.8.1.13"/>
    </reaction>
</comment>
<dbReference type="PANTHER" id="PTHR11933:SF5">
    <property type="entry name" value="MITOCHONDRIAL TRNA-SPECIFIC 2-THIOURIDYLASE 1"/>
    <property type="match status" value="1"/>
</dbReference>
<dbReference type="GO" id="GO:0005524">
    <property type="term" value="F:ATP binding"/>
    <property type="evidence" value="ECO:0007669"/>
    <property type="project" value="UniProtKB-KW"/>
</dbReference>
<feature type="domain" description="tRNA-specific 2-thiouridylase MnmA-like C-terminal" evidence="10">
    <location>
        <begin position="295"/>
        <end position="344"/>
    </location>
</feature>
<reference evidence="12 13" key="2">
    <citation type="journal article" date="2012" name="PLoS ONE">
        <title>An ancient pathway combining carbon dioxide fixation with the generation and utilization of a sodium ion gradient for ATP synthesis.</title>
        <authorList>
            <person name="Poehlein A."/>
            <person name="Schmidt S."/>
            <person name="Kaster A.K."/>
            <person name="Goenrich M."/>
            <person name="Vollmers J."/>
            <person name="Thurmer A."/>
            <person name="Bertsch J."/>
            <person name="Schuchmann K."/>
            <person name="Voigt B."/>
            <person name="Hecker M."/>
            <person name="Daniel R."/>
            <person name="Thauer R.K."/>
            <person name="Gottschalk G."/>
            <person name="Muller V."/>
        </authorList>
    </citation>
    <scope>NUCLEOTIDE SEQUENCE [LARGE SCALE GENOMIC DNA]</scope>
    <source>
        <strain evidence="13">ATCC 29683 / DSM 1030 / JCM 2381 / KCTC 1655 / WB1</strain>
    </source>
</reference>
<keyword evidence="7" id="KW-0694">RNA-binding</keyword>
<evidence type="ECO:0000256" key="2">
    <source>
        <dbReference type="ARBA" id="ARBA00022555"/>
    </source>
</evidence>
<evidence type="ECO:0000256" key="9">
    <source>
        <dbReference type="ARBA" id="ARBA00051542"/>
    </source>
</evidence>
<evidence type="ECO:0000256" key="8">
    <source>
        <dbReference type="ARBA" id="ARBA00023157"/>
    </source>
</evidence>
<dbReference type="AlphaFoldDB" id="H6LDA8"/>
<dbReference type="GO" id="GO:0002143">
    <property type="term" value="P:tRNA wobble position uridine thiolation"/>
    <property type="evidence" value="ECO:0007669"/>
    <property type="project" value="TreeGrafter"/>
</dbReference>
<keyword evidence="6" id="KW-0067">ATP-binding</keyword>
<keyword evidence="4" id="KW-0819">tRNA processing</keyword>
<dbReference type="eggNOG" id="COG0482">
    <property type="taxonomic scope" value="Bacteria"/>
</dbReference>
<keyword evidence="13" id="KW-1185">Reference proteome</keyword>
<evidence type="ECO:0000256" key="3">
    <source>
        <dbReference type="ARBA" id="ARBA00022679"/>
    </source>
</evidence>
<feature type="domain" description="tRNA-specific 2-thiouridylase MnmA-like central" evidence="11">
    <location>
        <begin position="209"/>
        <end position="260"/>
    </location>
</feature>
<dbReference type="Gene3D" id="2.40.30.10">
    <property type="entry name" value="Translation factors"/>
    <property type="match status" value="1"/>
</dbReference>
<dbReference type="GO" id="GO:0008168">
    <property type="term" value="F:methyltransferase activity"/>
    <property type="evidence" value="ECO:0007669"/>
    <property type="project" value="UniProtKB-KW"/>
</dbReference>
<reference evidence="13" key="1">
    <citation type="submission" date="2011-07" db="EMBL/GenBank/DDBJ databases">
        <title>Complete genome sequence of Acetobacterium woodii.</title>
        <authorList>
            <person name="Poehlein A."/>
            <person name="Schmidt S."/>
            <person name="Kaster A.-K."/>
            <person name="Goenrich M."/>
            <person name="Vollmers J."/>
            <person name="Thuermer A."/>
            <person name="Gottschalk G."/>
            <person name="Thauer R.K."/>
            <person name="Daniel R."/>
            <person name="Mueller V."/>
        </authorList>
    </citation>
    <scope>NUCLEOTIDE SEQUENCE [LARGE SCALE GENOMIC DNA]</scope>
    <source>
        <strain evidence="13">ATCC 29683 / DSM 1030 / JCM 2381 / KCTC 1655 / WB1</strain>
    </source>
</reference>
<dbReference type="Proteomes" id="UP000007177">
    <property type="component" value="Chromosome"/>
</dbReference>
<sequence length="349" mass="39112">MKKKKVIVGISGGIDSAASAYLLKNEGYEVIGVTFNFFDSENMIFAAKSVAEKLAIEHHVLEAKQQFSDKVIKPFINGYKKGETPNPCMLCNQNMKFNLLYQFAKKNDHAPMATGHYAEIIKVGQEYQLLASLNKNKDQSYFLYHLNQDILGRLIFPLNQFESKRDVRKSIAGLFPELSNGNESQGICFIPAKGHHLFIKEAVFGANPTPSGNFVDAAGKILGKHSGVHAFTLGQTRGLGIHNERRLAVVEIIPETNTIVLDREEALYQTDIFVDQLYFQHQRSLPETGFTFKTCRWGLEYQGQIELTAKDQAIIHCHQAVRAPAPGQTLVFYQGRQVLGGGIIKKFFK</sequence>
<dbReference type="SUPFAM" id="SSF52402">
    <property type="entry name" value="Adenine nucleotide alpha hydrolases-like"/>
    <property type="match status" value="1"/>
</dbReference>
<evidence type="ECO:0000256" key="6">
    <source>
        <dbReference type="ARBA" id="ARBA00022840"/>
    </source>
</evidence>
<organism evidence="12 13">
    <name type="scientific">Acetobacterium woodii (strain ATCC 29683 / DSM 1030 / JCM 2381 / KCTC 1655 / WB1)</name>
    <dbReference type="NCBI Taxonomy" id="931626"/>
    <lineage>
        <taxon>Bacteria</taxon>
        <taxon>Bacillati</taxon>
        <taxon>Bacillota</taxon>
        <taxon>Clostridia</taxon>
        <taxon>Eubacteriales</taxon>
        <taxon>Eubacteriaceae</taxon>
        <taxon>Acetobacterium</taxon>
    </lineage>
</organism>
<keyword evidence="2" id="KW-0820">tRNA-binding</keyword>
<evidence type="ECO:0000256" key="7">
    <source>
        <dbReference type="ARBA" id="ARBA00022884"/>
    </source>
</evidence>
<dbReference type="Pfam" id="PF20258">
    <property type="entry name" value="tRNA_Me_trans_C"/>
    <property type="match status" value="1"/>
</dbReference>
<dbReference type="CDD" id="cd01998">
    <property type="entry name" value="MnmA_TRMU-like"/>
    <property type="match status" value="1"/>
</dbReference>
<dbReference type="OrthoDB" id="9800696at2"/>
<name>H6LDA8_ACEWD</name>
<dbReference type="STRING" id="931626.Awo_c23800"/>
<dbReference type="PANTHER" id="PTHR11933">
    <property type="entry name" value="TRNA 5-METHYLAMINOMETHYL-2-THIOURIDYLATE -METHYLTRANSFERASE"/>
    <property type="match status" value="1"/>
</dbReference>
<dbReference type="Pfam" id="PF03054">
    <property type="entry name" value="tRNA_Me_trans"/>
    <property type="match status" value="1"/>
</dbReference>
<keyword evidence="3 12" id="KW-0808">Transferase</keyword>
<dbReference type="GO" id="GO:0032259">
    <property type="term" value="P:methylation"/>
    <property type="evidence" value="ECO:0007669"/>
    <property type="project" value="UniProtKB-KW"/>
</dbReference>
<dbReference type="GO" id="GO:0000049">
    <property type="term" value="F:tRNA binding"/>
    <property type="evidence" value="ECO:0007669"/>
    <property type="project" value="UniProtKB-KW"/>
</dbReference>
<protein>
    <recommendedName>
        <fullName evidence="1">tRNA-uridine 2-sulfurtransferase</fullName>
        <ecNumber evidence="1">2.8.1.13</ecNumber>
    </recommendedName>
</protein>
<dbReference type="KEGG" id="awo:Awo_c23800"/>
<evidence type="ECO:0000259" key="11">
    <source>
        <dbReference type="Pfam" id="PF20259"/>
    </source>
</evidence>
<dbReference type="EMBL" id="CP002987">
    <property type="protein sequence ID" value="AFA49153.1"/>
    <property type="molecule type" value="Genomic_DNA"/>
</dbReference>
<dbReference type="Pfam" id="PF20259">
    <property type="entry name" value="tRNA_Me_trans_M"/>
    <property type="match status" value="1"/>
</dbReference>
<dbReference type="NCBIfam" id="NF001138">
    <property type="entry name" value="PRK00143.1"/>
    <property type="match status" value="1"/>
</dbReference>
<dbReference type="GO" id="GO:0103016">
    <property type="term" value="F:tRNA-uridine 2-sulfurtransferase activity"/>
    <property type="evidence" value="ECO:0007669"/>
    <property type="project" value="UniProtKB-EC"/>
</dbReference>
<keyword evidence="8" id="KW-1015">Disulfide bond</keyword>
<accession>H6LDA8</accession>
<gene>
    <name evidence="12" type="primary">trmU</name>
    <name evidence="12" type="ordered locus">Awo_c23800</name>
</gene>
<keyword evidence="5" id="KW-0547">Nucleotide-binding</keyword>
<dbReference type="Gene3D" id="2.30.30.280">
    <property type="entry name" value="Adenine nucleotide alpha hydrolases-like domains"/>
    <property type="match status" value="1"/>
</dbReference>